<dbReference type="Proteomes" id="UP001151760">
    <property type="component" value="Unassembled WGS sequence"/>
</dbReference>
<name>A0ABQ4YE73_9ASTR</name>
<accession>A0ABQ4YE73</accession>
<comment type="caution">
    <text evidence="1">The sequence shown here is derived from an EMBL/GenBank/DDBJ whole genome shotgun (WGS) entry which is preliminary data.</text>
</comment>
<sequence length="120" mass="13878">MMTKRGSEREGGDVSLYDVFFETLWREDVEMLGGERREMRRKDVCFLRGEGGGGFVLWIERGALTREMLAMDVDNEYVNVMRLERNWESLRDDGVEISRGGGKEREDCGNVGIFELRGEM</sequence>
<evidence type="ECO:0000313" key="1">
    <source>
        <dbReference type="EMBL" id="GJS76034.1"/>
    </source>
</evidence>
<reference evidence="1" key="2">
    <citation type="submission" date="2022-01" db="EMBL/GenBank/DDBJ databases">
        <authorList>
            <person name="Yamashiro T."/>
            <person name="Shiraishi A."/>
            <person name="Satake H."/>
            <person name="Nakayama K."/>
        </authorList>
    </citation>
    <scope>NUCLEOTIDE SEQUENCE</scope>
</reference>
<gene>
    <name evidence="1" type="ORF">Tco_0725915</name>
</gene>
<proteinExistence type="predicted"/>
<reference evidence="1" key="1">
    <citation type="journal article" date="2022" name="Int. J. Mol. Sci.">
        <title>Draft Genome of Tanacetum Coccineum: Genomic Comparison of Closely Related Tanacetum-Family Plants.</title>
        <authorList>
            <person name="Yamashiro T."/>
            <person name="Shiraishi A."/>
            <person name="Nakayama K."/>
            <person name="Satake H."/>
        </authorList>
    </citation>
    <scope>NUCLEOTIDE SEQUENCE</scope>
</reference>
<organism evidence="1 2">
    <name type="scientific">Tanacetum coccineum</name>
    <dbReference type="NCBI Taxonomy" id="301880"/>
    <lineage>
        <taxon>Eukaryota</taxon>
        <taxon>Viridiplantae</taxon>
        <taxon>Streptophyta</taxon>
        <taxon>Embryophyta</taxon>
        <taxon>Tracheophyta</taxon>
        <taxon>Spermatophyta</taxon>
        <taxon>Magnoliopsida</taxon>
        <taxon>eudicotyledons</taxon>
        <taxon>Gunneridae</taxon>
        <taxon>Pentapetalae</taxon>
        <taxon>asterids</taxon>
        <taxon>campanulids</taxon>
        <taxon>Asterales</taxon>
        <taxon>Asteraceae</taxon>
        <taxon>Asteroideae</taxon>
        <taxon>Anthemideae</taxon>
        <taxon>Anthemidinae</taxon>
        <taxon>Tanacetum</taxon>
    </lineage>
</organism>
<protein>
    <submittedName>
        <fullName evidence="1">Uncharacterized protein</fullName>
    </submittedName>
</protein>
<dbReference type="EMBL" id="BQNB010010346">
    <property type="protein sequence ID" value="GJS76034.1"/>
    <property type="molecule type" value="Genomic_DNA"/>
</dbReference>
<keyword evidence="2" id="KW-1185">Reference proteome</keyword>
<evidence type="ECO:0000313" key="2">
    <source>
        <dbReference type="Proteomes" id="UP001151760"/>
    </source>
</evidence>